<dbReference type="EMBL" id="BARW01004796">
    <property type="protein sequence ID" value="GAI66657.1"/>
    <property type="molecule type" value="Genomic_DNA"/>
</dbReference>
<gene>
    <name evidence="1" type="ORF">S12H4_10938</name>
</gene>
<name>X1QDT9_9ZZZZ</name>
<evidence type="ECO:0000313" key="1">
    <source>
        <dbReference type="EMBL" id="GAI66657.1"/>
    </source>
</evidence>
<sequence length="158" mass="18209">MARVYAVKKRIQPAHFGLYRTSTGGDESIIVRRKVGEPTDYMHTKSRKLARQRANLTVASQHYSHLTPSQRQIAHRQLYRDALTWRSQLSLANRRYLEGYCIANGVVDSYHIPLPWSRFALKLYLQAVKFVVITKPVAGEAGEEVLFESFDEKGEFRP</sequence>
<reference evidence="1" key="1">
    <citation type="journal article" date="2014" name="Front. Microbiol.">
        <title>High frequency of phylogenetically diverse reductive dehalogenase-homologous genes in deep subseafloor sedimentary metagenomes.</title>
        <authorList>
            <person name="Kawai M."/>
            <person name="Futagami T."/>
            <person name="Toyoda A."/>
            <person name="Takaki Y."/>
            <person name="Nishi S."/>
            <person name="Hori S."/>
            <person name="Arai W."/>
            <person name="Tsubouchi T."/>
            <person name="Morono Y."/>
            <person name="Uchiyama I."/>
            <person name="Ito T."/>
            <person name="Fujiyama A."/>
            <person name="Inagaki F."/>
            <person name="Takami H."/>
        </authorList>
    </citation>
    <scope>NUCLEOTIDE SEQUENCE</scope>
    <source>
        <strain evidence="1">Expedition CK06-06</strain>
    </source>
</reference>
<protein>
    <submittedName>
        <fullName evidence="1">Uncharacterized protein</fullName>
    </submittedName>
</protein>
<accession>X1QDT9</accession>
<comment type="caution">
    <text evidence="1">The sequence shown here is derived from an EMBL/GenBank/DDBJ whole genome shotgun (WGS) entry which is preliminary data.</text>
</comment>
<organism evidence="1">
    <name type="scientific">marine sediment metagenome</name>
    <dbReference type="NCBI Taxonomy" id="412755"/>
    <lineage>
        <taxon>unclassified sequences</taxon>
        <taxon>metagenomes</taxon>
        <taxon>ecological metagenomes</taxon>
    </lineage>
</organism>
<dbReference type="AlphaFoldDB" id="X1QDT9"/>
<feature type="non-terminal residue" evidence="1">
    <location>
        <position position="158"/>
    </location>
</feature>
<proteinExistence type="predicted"/>